<organism evidence="4 5">
    <name type="scientific">Levilactobacillus suantsaii</name>
    <dbReference type="NCBI Taxonomy" id="2292255"/>
    <lineage>
        <taxon>Bacteria</taxon>
        <taxon>Bacillati</taxon>
        <taxon>Bacillota</taxon>
        <taxon>Bacilli</taxon>
        <taxon>Lactobacillales</taxon>
        <taxon>Lactobacillaceae</taxon>
        <taxon>Levilactobacillus</taxon>
    </lineage>
</organism>
<dbReference type="CDD" id="cd00542">
    <property type="entry name" value="Ntn_PVA"/>
    <property type="match status" value="1"/>
</dbReference>
<dbReference type="InterPro" id="IPR052193">
    <property type="entry name" value="Peptidase_C59"/>
</dbReference>
<keyword evidence="5" id="KW-1185">Reference proteome</keyword>
<dbReference type="Pfam" id="PF02275">
    <property type="entry name" value="CBAH"/>
    <property type="match status" value="1"/>
</dbReference>
<evidence type="ECO:0000256" key="1">
    <source>
        <dbReference type="ARBA" id="ARBA00006625"/>
    </source>
</evidence>
<comment type="caution">
    <text evidence="4">The sequence shown here is derived from an EMBL/GenBank/DDBJ whole genome shotgun (WGS) entry which is preliminary data.</text>
</comment>
<protein>
    <submittedName>
        <fullName evidence="4">Linear amide C-N hydrolase</fullName>
    </submittedName>
</protein>
<evidence type="ECO:0000313" key="5">
    <source>
        <dbReference type="Proteomes" id="UP000290602"/>
    </source>
</evidence>
<gene>
    <name evidence="4" type="ORF">DXH47_10890</name>
</gene>
<keyword evidence="2 4" id="KW-0378">Hydrolase</keyword>
<dbReference type="PANTHER" id="PTHR35527:SF2">
    <property type="entry name" value="HYDROLASE"/>
    <property type="match status" value="1"/>
</dbReference>
<dbReference type="InterPro" id="IPR029132">
    <property type="entry name" value="CBAH/NAAA_C"/>
</dbReference>
<dbReference type="OrthoDB" id="9794717at2"/>
<dbReference type="EMBL" id="QXIL01000034">
    <property type="protein sequence ID" value="RXI76138.1"/>
    <property type="molecule type" value="Genomic_DNA"/>
</dbReference>
<evidence type="ECO:0000313" key="4">
    <source>
        <dbReference type="EMBL" id="RXI76138.1"/>
    </source>
</evidence>
<dbReference type="Proteomes" id="UP000290602">
    <property type="component" value="Unassembled WGS sequence"/>
</dbReference>
<dbReference type="SUPFAM" id="SSF56235">
    <property type="entry name" value="N-terminal nucleophile aminohydrolases (Ntn hydrolases)"/>
    <property type="match status" value="1"/>
</dbReference>
<name>A0A4V1LF47_9LACO</name>
<dbReference type="InterPro" id="IPR029055">
    <property type="entry name" value="Ntn_hydrolases_N"/>
</dbReference>
<feature type="domain" description="Choloylglycine hydrolase/NAAA C-terminal" evidence="3">
    <location>
        <begin position="2"/>
        <end position="308"/>
    </location>
</feature>
<sequence>MCTSLTYTNSRGDHFLDRTMDFDLDFDARIMVMPRHYTVAGDAGTYTTQYGFVGAGRQLDHEMYSDGVNEHGLAIAALYFPSNVQYLEDTPADKLGIAPQDFVAWALGNASSLTDLAAKVQQVALIDVPTEMLGGTPPLHFIVSDRTGQTKLLEPTSGDLHLIDDPVGVMTNSPRLDWHLQNLSTYGTLTNQERPLAPLMGKTLKTQGPGTGALGLPGDFTSPSRFIRTTFLKNYADQTTTIPGSLNLLQHLLNAVTIPKGVKLKDDGHSDYTQYRGYMSLTDLAYYLEPYDNQVLQGVTLSDDLLDNLTEPTEYPITHAVHLQDLTATQPSK</sequence>
<comment type="similarity">
    <text evidence="1">Belongs to the peptidase C59 family.</text>
</comment>
<evidence type="ECO:0000259" key="3">
    <source>
        <dbReference type="Pfam" id="PF02275"/>
    </source>
</evidence>
<dbReference type="GO" id="GO:0016787">
    <property type="term" value="F:hydrolase activity"/>
    <property type="evidence" value="ECO:0007669"/>
    <property type="project" value="UniProtKB-KW"/>
</dbReference>
<reference evidence="4 5" key="1">
    <citation type="submission" date="2018-08" db="EMBL/GenBank/DDBJ databases">
        <title>Lactobacillus suantsai sp. nov., isolated from traditional fermented suan-tsai in Taiwan.</title>
        <authorList>
            <person name="Huang C.-H."/>
        </authorList>
    </citation>
    <scope>NUCLEOTIDE SEQUENCE [LARGE SCALE GENOMIC DNA]</scope>
    <source>
        <strain evidence="4 5">BCRC 12945</strain>
    </source>
</reference>
<accession>A0A4V1LF47</accession>
<dbReference type="Gene3D" id="3.60.60.10">
    <property type="entry name" value="Penicillin V Acylase, Chain A"/>
    <property type="match status" value="1"/>
</dbReference>
<evidence type="ECO:0000256" key="2">
    <source>
        <dbReference type="ARBA" id="ARBA00022801"/>
    </source>
</evidence>
<proteinExistence type="inferred from homology"/>
<dbReference type="RefSeq" id="WP_129033325.1">
    <property type="nucleotide sequence ID" value="NZ_QXIL01000034.1"/>
</dbReference>
<dbReference type="AlphaFoldDB" id="A0A4V1LF47"/>
<dbReference type="PANTHER" id="PTHR35527">
    <property type="entry name" value="CHOLOYLGLYCINE HYDROLASE"/>
    <property type="match status" value="1"/>
</dbReference>